<dbReference type="EMBL" id="JXTB01000227">
    <property type="protein sequence ID" value="PON51872.1"/>
    <property type="molecule type" value="Genomic_DNA"/>
</dbReference>
<feature type="non-terminal residue" evidence="1">
    <location>
        <position position="1"/>
    </location>
</feature>
<keyword evidence="2" id="KW-1185">Reference proteome</keyword>
<evidence type="ECO:0000313" key="2">
    <source>
        <dbReference type="Proteomes" id="UP000237105"/>
    </source>
</evidence>
<comment type="caution">
    <text evidence="1">The sequence shown here is derived from an EMBL/GenBank/DDBJ whole genome shotgun (WGS) entry which is preliminary data.</text>
</comment>
<proteinExistence type="predicted"/>
<dbReference type="AlphaFoldDB" id="A0A2P5BSU4"/>
<organism evidence="1 2">
    <name type="scientific">Parasponia andersonii</name>
    <name type="common">Sponia andersonii</name>
    <dbReference type="NCBI Taxonomy" id="3476"/>
    <lineage>
        <taxon>Eukaryota</taxon>
        <taxon>Viridiplantae</taxon>
        <taxon>Streptophyta</taxon>
        <taxon>Embryophyta</taxon>
        <taxon>Tracheophyta</taxon>
        <taxon>Spermatophyta</taxon>
        <taxon>Magnoliopsida</taxon>
        <taxon>eudicotyledons</taxon>
        <taxon>Gunneridae</taxon>
        <taxon>Pentapetalae</taxon>
        <taxon>rosids</taxon>
        <taxon>fabids</taxon>
        <taxon>Rosales</taxon>
        <taxon>Cannabaceae</taxon>
        <taxon>Parasponia</taxon>
    </lineage>
</organism>
<gene>
    <name evidence="1" type="ORF">PanWU01x14_212850</name>
</gene>
<reference evidence="2" key="1">
    <citation type="submission" date="2016-06" db="EMBL/GenBank/DDBJ databases">
        <title>Parallel loss of symbiosis genes in relatives of nitrogen-fixing non-legume Parasponia.</title>
        <authorList>
            <person name="Van Velzen R."/>
            <person name="Holmer R."/>
            <person name="Bu F."/>
            <person name="Rutten L."/>
            <person name="Van Zeijl A."/>
            <person name="Liu W."/>
            <person name="Santuari L."/>
            <person name="Cao Q."/>
            <person name="Sharma T."/>
            <person name="Shen D."/>
            <person name="Roswanjaya Y."/>
            <person name="Wardhani T."/>
            <person name="Kalhor M.S."/>
            <person name="Jansen J."/>
            <person name="Van den Hoogen J."/>
            <person name="Gungor B."/>
            <person name="Hartog M."/>
            <person name="Hontelez J."/>
            <person name="Verver J."/>
            <person name="Yang W.-C."/>
            <person name="Schijlen E."/>
            <person name="Repin R."/>
            <person name="Schilthuizen M."/>
            <person name="Schranz E."/>
            <person name="Heidstra R."/>
            <person name="Miyata K."/>
            <person name="Fedorova E."/>
            <person name="Kohlen W."/>
            <person name="Bisseling T."/>
            <person name="Smit S."/>
            <person name="Geurts R."/>
        </authorList>
    </citation>
    <scope>NUCLEOTIDE SEQUENCE [LARGE SCALE GENOMIC DNA]</scope>
    <source>
        <strain evidence="2">cv. WU1-14</strain>
    </source>
</reference>
<dbReference type="OrthoDB" id="10550249at2759"/>
<dbReference type="Proteomes" id="UP000237105">
    <property type="component" value="Unassembled WGS sequence"/>
</dbReference>
<name>A0A2P5BSU4_PARAD</name>
<accession>A0A2P5BSU4</accession>
<protein>
    <submittedName>
        <fullName evidence="1">Uncharacterized protein</fullName>
    </submittedName>
</protein>
<evidence type="ECO:0000313" key="1">
    <source>
        <dbReference type="EMBL" id="PON51872.1"/>
    </source>
</evidence>
<sequence length="70" mass="8183">DLMCEVRRGEEVEPENAIGTIDGAVDDEFEEFYGFKFERDDKAEGLDMREEGSIAREGDWFRGDLYKERI</sequence>